<evidence type="ECO:0000259" key="1">
    <source>
        <dbReference type="PROSITE" id="PS51112"/>
    </source>
</evidence>
<dbReference type="AlphaFoldDB" id="A0A2V3IX82"/>
<proteinExistence type="predicted"/>
<dbReference type="EMBL" id="NBIV01000033">
    <property type="protein sequence ID" value="PXF46758.1"/>
    <property type="molecule type" value="Genomic_DNA"/>
</dbReference>
<dbReference type="OrthoDB" id="3708at2759"/>
<dbReference type="Gene3D" id="3.30.700.20">
    <property type="entry name" value="Hypothetical protein ph0010, domain 1"/>
    <property type="match status" value="1"/>
</dbReference>
<evidence type="ECO:0000313" key="2">
    <source>
        <dbReference type="EMBL" id="PXF46758.1"/>
    </source>
</evidence>
<sequence>MAPSLIDDVVSRTDATVQMCAKAFETITATLRPGLPSPPDIDLPNSKGGVFVTWSVLRGRDSHYSLRGCIGTLTPAPVHIAVPRYAAQAAFHDSRFDPISASEVSKLKVGVSVLSQFEAAEHVYDWVVGVHGIVLSLAGGYSATYLPEVCAEHGWTKEFCVRSLAEKAGFRGAVDQSVLNSATITRYQSSKIELTFSDYMKLIEDNDF</sequence>
<keyword evidence="3" id="KW-1185">Reference proteome</keyword>
<comment type="caution">
    <text evidence="2">The sequence shown here is derived from an EMBL/GenBank/DDBJ whole genome shotgun (WGS) entry which is preliminary data.</text>
</comment>
<dbReference type="InterPro" id="IPR023473">
    <property type="entry name" value="AMMECR1"/>
</dbReference>
<dbReference type="Pfam" id="PF01871">
    <property type="entry name" value="AMMECR1"/>
    <property type="match status" value="1"/>
</dbReference>
<dbReference type="PROSITE" id="PS51112">
    <property type="entry name" value="AMMECR1"/>
    <property type="match status" value="1"/>
</dbReference>
<protein>
    <recommendedName>
        <fullName evidence="1">AMMECR1 domain-containing protein</fullName>
    </recommendedName>
</protein>
<dbReference type="InterPro" id="IPR027485">
    <property type="entry name" value="AMMECR1_N"/>
</dbReference>
<accession>A0A2V3IX82</accession>
<evidence type="ECO:0000313" key="3">
    <source>
        <dbReference type="Proteomes" id="UP000247409"/>
    </source>
</evidence>
<dbReference type="SUPFAM" id="SSF143447">
    <property type="entry name" value="AMMECR1-like"/>
    <property type="match status" value="1"/>
</dbReference>
<dbReference type="NCBIfam" id="TIGR00296">
    <property type="entry name" value="TIGR00296 family protein"/>
    <property type="match status" value="1"/>
</dbReference>
<name>A0A2V3IX82_9FLOR</name>
<organism evidence="2 3">
    <name type="scientific">Gracilariopsis chorda</name>
    <dbReference type="NCBI Taxonomy" id="448386"/>
    <lineage>
        <taxon>Eukaryota</taxon>
        <taxon>Rhodophyta</taxon>
        <taxon>Florideophyceae</taxon>
        <taxon>Rhodymeniophycidae</taxon>
        <taxon>Gracilariales</taxon>
        <taxon>Gracilariaceae</taxon>
        <taxon>Gracilariopsis</taxon>
    </lineage>
</organism>
<dbReference type="InterPro" id="IPR002733">
    <property type="entry name" value="AMMECR1_domain"/>
</dbReference>
<dbReference type="PANTHER" id="PTHR13016">
    <property type="entry name" value="AMMECR1 HOMOLOG"/>
    <property type="match status" value="1"/>
</dbReference>
<gene>
    <name evidence="2" type="ORF">BWQ96_03449</name>
</gene>
<reference evidence="2 3" key="1">
    <citation type="journal article" date="2018" name="Mol. Biol. Evol.">
        <title>Analysis of the draft genome of the red seaweed Gracilariopsis chorda provides insights into genome size evolution in Rhodophyta.</title>
        <authorList>
            <person name="Lee J."/>
            <person name="Yang E.C."/>
            <person name="Graf L."/>
            <person name="Yang J.H."/>
            <person name="Qiu H."/>
            <person name="Zel Zion U."/>
            <person name="Chan C.X."/>
            <person name="Stephens T.G."/>
            <person name="Weber A.P.M."/>
            <person name="Boo G.H."/>
            <person name="Boo S.M."/>
            <person name="Kim K.M."/>
            <person name="Shin Y."/>
            <person name="Jung M."/>
            <person name="Lee S.J."/>
            <person name="Yim H.S."/>
            <person name="Lee J.H."/>
            <person name="Bhattacharya D."/>
            <person name="Yoon H.S."/>
        </authorList>
    </citation>
    <scope>NUCLEOTIDE SEQUENCE [LARGE SCALE GENOMIC DNA]</scope>
    <source>
        <strain evidence="2 3">SKKU-2015</strain>
        <tissue evidence="2">Whole body</tissue>
    </source>
</reference>
<dbReference type="Proteomes" id="UP000247409">
    <property type="component" value="Unassembled WGS sequence"/>
</dbReference>
<feature type="domain" description="AMMECR1" evidence="1">
    <location>
        <begin position="8"/>
        <end position="203"/>
    </location>
</feature>
<dbReference type="PANTHER" id="PTHR13016:SF0">
    <property type="entry name" value="AMME SYNDROME CANDIDATE GENE 1 PROTEIN"/>
    <property type="match status" value="1"/>
</dbReference>
<dbReference type="InterPro" id="IPR036071">
    <property type="entry name" value="AMMECR1_dom_sf"/>
</dbReference>